<dbReference type="SUPFAM" id="SSF50475">
    <property type="entry name" value="FMN-binding split barrel"/>
    <property type="match status" value="1"/>
</dbReference>
<accession>A0A1E3LRE1</accession>
<evidence type="ECO:0000313" key="4">
    <source>
        <dbReference type="Proteomes" id="UP000094487"/>
    </source>
</evidence>
<dbReference type="GO" id="GO:0042602">
    <property type="term" value="F:riboflavin reductase (NADPH) activity"/>
    <property type="evidence" value="ECO:0007669"/>
    <property type="project" value="TreeGrafter"/>
</dbReference>
<name>A0A1E3LRE1_9SPHN</name>
<dbReference type="PANTHER" id="PTHR30466">
    <property type="entry name" value="FLAVIN REDUCTASE"/>
    <property type="match status" value="1"/>
</dbReference>
<dbReference type="PANTHER" id="PTHR30466:SF1">
    <property type="entry name" value="FMN REDUCTASE (NADH) RUTF"/>
    <property type="match status" value="1"/>
</dbReference>
<dbReference type="OrthoDB" id="9789254at2"/>
<evidence type="ECO:0000313" key="3">
    <source>
        <dbReference type="EMBL" id="ODP36326.1"/>
    </source>
</evidence>
<dbReference type="InterPro" id="IPR002563">
    <property type="entry name" value="Flavin_Rdtase-like_dom"/>
</dbReference>
<dbReference type="SMART" id="SM00903">
    <property type="entry name" value="Flavin_Reduct"/>
    <property type="match status" value="1"/>
</dbReference>
<dbReference type="EMBL" id="MDDS01000075">
    <property type="protein sequence ID" value="ODP36326.1"/>
    <property type="molecule type" value="Genomic_DNA"/>
</dbReference>
<reference evidence="3 4" key="1">
    <citation type="submission" date="2016-08" db="EMBL/GenBank/DDBJ databases">
        <title>Draft genome of the agarase producing Sphingomonas sp. MCT13.</title>
        <authorList>
            <person name="D'Andrea M.M."/>
            <person name="Rossolini G.M."/>
            <person name="Thaller M.C."/>
        </authorList>
    </citation>
    <scope>NUCLEOTIDE SEQUENCE [LARGE SCALE GENOMIC DNA]</scope>
    <source>
        <strain evidence="3 4">MCT13</strain>
    </source>
</reference>
<sequence length="169" mass="17728">MNQEAIATKLKAAMRRMPGPVALITSTDPETGARAGLAASAVIPVSMDPPSMLVAVNRNASAHATIVRAGRYCINLLCNSQADLVALFSDPARRGARFEDARWAETDGLPYLPGALVSILCTIAHTQPFGTHDLLIGTVDDVLPGTGSDPMGWIEGDFARLMALGDLSG</sequence>
<dbReference type="InterPro" id="IPR050268">
    <property type="entry name" value="NADH-dep_flavin_reductase"/>
</dbReference>
<organism evidence="3 4">
    <name type="scientific">Sphingomonas turrisvirgatae</name>
    <dbReference type="NCBI Taxonomy" id="1888892"/>
    <lineage>
        <taxon>Bacteria</taxon>
        <taxon>Pseudomonadati</taxon>
        <taxon>Pseudomonadota</taxon>
        <taxon>Alphaproteobacteria</taxon>
        <taxon>Sphingomonadales</taxon>
        <taxon>Sphingomonadaceae</taxon>
        <taxon>Sphingomonas</taxon>
    </lineage>
</organism>
<proteinExistence type="predicted"/>
<evidence type="ECO:0000256" key="1">
    <source>
        <dbReference type="ARBA" id="ARBA00023002"/>
    </source>
</evidence>
<dbReference type="AlphaFoldDB" id="A0A1E3LRE1"/>
<dbReference type="RefSeq" id="WP_069321895.1">
    <property type="nucleotide sequence ID" value="NZ_MDDS01000075.1"/>
</dbReference>
<dbReference type="Gene3D" id="2.30.110.10">
    <property type="entry name" value="Electron Transport, Fmn-binding Protein, Chain A"/>
    <property type="match status" value="1"/>
</dbReference>
<keyword evidence="4" id="KW-1185">Reference proteome</keyword>
<gene>
    <name evidence="3" type="ORF">BFL28_06430</name>
</gene>
<dbReference type="Proteomes" id="UP000094487">
    <property type="component" value="Unassembled WGS sequence"/>
</dbReference>
<protein>
    <recommendedName>
        <fullName evidence="2">Flavin reductase like domain-containing protein</fullName>
    </recommendedName>
</protein>
<dbReference type="InterPro" id="IPR012349">
    <property type="entry name" value="Split_barrel_FMN-bd"/>
</dbReference>
<keyword evidence="1" id="KW-0560">Oxidoreductase</keyword>
<dbReference type="Pfam" id="PF01613">
    <property type="entry name" value="Flavin_Reduct"/>
    <property type="match status" value="1"/>
</dbReference>
<evidence type="ECO:0000259" key="2">
    <source>
        <dbReference type="SMART" id="SM00903"/>
    </source>
</evidence>
<feature type="domain" description="Flavin reductase like" evidence="2">
    <location>
        <begin position="14"/>
        <end position="160"/>
    </location>
</feature>
<comment type="caution">
    <text evidence="3">The sequence shown here is derived from an EMBL/GenBank/DDBJ whole genome shotgun (WGS) entry which is preliminary data.</text>
</comment>
<dbReference type="GO" id="GO:0010181">
    <property type="term" value="F:FMN binding"/>
    <property type="evidence" value="ECO:0007669"/>
    <property type="project" value="InterPro"/>
</dbReference>
<dbReference type="STRING" id="1888892.BFL28_06430"/>